<feature type="compositionally biased region" description="Acidic residues" evidence="1">
    <location>
        <begin position="483"/>
        <end position="496"/>
    </location>
</feature>
<protein>
    <submittedName>
        <fullName evidence="4">SETX-like protein</fullName>
    </submittedName>
</protein>
<feature type="region of interest" description="Disordered" evidence="1">
    <location>
        <begin position="701"/>
        <end position="753"/>
    </location>
</feature>
<feature type="compositionally biased region" description="Basic and acidic residues" evidence="1">
    <location>
        <begin position="1217"/>
        <end position="1226"/>
    </location>
</feature>
<feature type="compositionally biased region" description="Basic and acidic residues" evidence="1">
    <location>
        <begin position="984"/>
        <end position="1012"/>
    </location>
</feature>
<keyword evidence="5" id="KW-1185">Reference proteome</keyword>
<feature type="compositionally biased region" description="Polar residues" evidence="1">
    <location>
        <begin position="1116"/>
        <end position="1136"/>
    </location>
</feature>
<gene>
    <name evidence="4" type="ORF">MAR_016833</name>
</gene>
<dbReference type="InterPro" id="IPR041679">
    <property type="entry name" value="DNA2/NAM7-like_C"/>
</dbReference>
<feature type="compositionally biased region" description="Basic and acidic residues" evidence="1">
    <location>
        <begin position="228"/>
        <end position="239"/>
    </location>
</feature>
<feature type="compositionally biased region" description="Basic and acidic residues" evidence="1">
    <location>
        <begin position="1076"/>
        <end position="1086"/>
    </location>
</feature>
<feature type="region of interest" description="Disordered" evidence="1">
    <location>
        <begin position="260"/>
        <end position="301"/>
    </location>
</feature>
<feature type="compositionally biased region" description="Polar residues" evidence="1">
    <location>
        <begin position="9"/>
        <end position="21"/>
    </location>
</feature>
<dbReference type="SUPFAM" id="SSF52540">
    <property type="entry name" value="P-loop containing nucleoside triphosphate hydrolases"/>
    <property type="match status" value="1"/>
</dbReference>
<feature type="compositionally biased region" description="Basic and acidic residues" evidence="1">
    <location>
        <begin position="1020"/>
        <end position="1069"/>
    </location>
</feature>
<feature type="domain" description="DNA2/NAM7 helicase helicase" evidence="2">
    <location>
        <begin position="1774"/>
        <end position="1814"/>
    </location>
</feature>
<feature type="compositionally biased region" description="Gly residues" evidence="1">
    <location>
        <begin position="1978"/>
        <end position="1988"/>
    </location>
</feature>
<evidence type="ECO:0000259" key="2">
    <source>
        <dbReference type="Pfam" id="PF13086"/>
    </source>
</evidence>
<feature type="domain" description="DNA2/NAM7 helicase-like C-terminal" evidence="3">
    <location>
        <begin position="1815"/>
        <end position="1872"/>
    </location>
</feature>
<proteinExistence type="predicted"/>
<feature type="region of interest" description="Disordered" evidence="1">
    <location>
        <begin position="341"/>
        <end position="360"/>
    </location>
</feature>
<feature type="compositionally biased region" description="Basic and acidic residues" evidence="1">
    <location>
        <begin position="1097"/>
        <end position="1115"/>
    </location>
</feature>
<dbReference type="Gene3D" id="3.40.50.300">
    <property type="entry name" value="P-loop containing nucleotide triphosphate hydrolases"/>
    <property type="match status" value="2"/>
</dbReference>
<dbReference type="EMBL" id="CP111017">
    <property type="protein sequence ID" value="WAR06875.1"/>
    <property type="molecule type" value="Genomic_DNA"/>
</dbReference>
<organism evidence="4 5">
    <name type="scientific">Mya arenaria</name>
    <name type="common">Soft-shell clam</name>
    <dbReference type="NCBI Taxonomy" id="6604"/>
    <lineage>
        <taxon>Eukaryota</taxon>
        <taxon>Metazoa</taxon>
        <taxon>Spiralia</taxon>
        <taxon>Lophotrochozoa</taxon>
        <taxon>Mollusca</taxon>
        <taxon>Bivalvia</taxon>
        <taxon>Autobranchia</taxon>
        <taxon>Heteroconchia</taxon>
        <taxon>Euheterodonta</taxon>
        <taxon>Imparidentia</taxon>
        <taxon>Neoheterodontei</taxon>
        <taxon>Myida</taxon>
        <taxon>Myoidea</taxon>
        <taxon>Myidae</taxon>
        <taxon>Mya</taxon>
    </lineage>
</organism>
<accession>A0ABY7EA08</accession>
<feature type="compositionally biased region" description="Basic and acidic residues" evidence="1">
    <location>
        <begin position="140"/>
        <end position="159"/>
    </location>
</feature>
<feature type="compositionally biased region" description="Polar residues" evidence="1">
    <location>
        <begin position="1194"/>
        <end position="1216"/>
    </location>
</feature>
<dbReference type="Pfam" id="PF13086">
    <property type="entry name" value="AAA_11"/>
    <property type="match status" value="2"/>
</dbReference>
<dbReference type="InterPro" id="IPR041677">
    <property type="entry name" value="DNA2/NAM7_AAA_11"/>
</dbReference>
<dbReference type="Pfam" id="PF13087">
    <property type="entry name" value="AAA_12"/>
    <property type="match status" value="2"/>
</dbReference>
<feature type="domain" description="DNA2/NAM7 helicase-like C-terminal" evidence="3">
    <location>
        <begin position="1875"/>
        <end position="1937"/>
    </location>
</feature>
<feature type="compositionally biased region" description="Basic and acidic residues" evidence="1">
    <location>
        <begin position="731"/>
        <end position="743"/>
    </location>
</feature>
<dbReference type="CDD" id="cd18808">
    <property type="entry name" value="SF1_C_Upf1"/>
    <property type="match status" value="1"/>
</dbReference>
<name>A0ABY7EA08_MYAAR</name>
<feature type="compositionally biased region" description="Low complexity" evidence="1">
    <location>
        <begin position="933"/>
        <end position="976"/>
    </location>
</feature>
<dbReference type="Proteomes" id="UP001164746">
    <property type="component" value="Chromosome 6"/>
</dbReference>
<feature type="compositionally biased region" description="Basic residues" evidence="1">
    <location>
        <begin position="160"/>
        <end position="172"/>
    </location>
</feature>
<dbReference type="InterPro" id="IPR045055">
    <property type="entry name" value="DNA2/NAM7-like"/>
</dbReference>
<evidence type="ECO:0000313" key="4">
    <source>
        <dbReference type="EMBL" id="WAR06875.1"/>
    </source>
</evidence>
<sequence>MAQFKRVDSNATTRSETSVSTVDEAGYSEIDAFLESEAEPAPNESNAVNVSEPGEDDEAENIQMDLESALFEHFEEGSEDSMEDIDESNMLDEQHHLNQSLKKRKNKSETSDTSEDDEGIANAERDKRKNKYEKTIGSAKTEEKNDGDKVHSSSQERGKQSRRRPASSKAKKNLVESGGEGDVEDNISVFNLDPPSEDEELSPSQDLFADLIHGKHRDCQQVPNISHPVREENDEKNQNDLDLQGKSLCTLFNNETQGYISPSGGVDECVENRNAETSNPEQEQEKVKCKTGEDKEEAEVKDEPVWLKFGYTQEPDTIFLSDGDDDIIMSFSQPIIDLVSSDEENVQSNPEDSSKFGETQAFEVRVKAEDDDKDYPEPSQICHDDNDLLDMEYFDDDWSDKGSDFDPNDIFDTSRNVTRSLGMDGNDLYISSDEDIFQSQSNSDGIDVKTELQMAESETRKGISDDITNEMPLTETDKKQGEPESDETNDFASGDDEFLEFDVLTQRDPLKKTNDIFVASTQASPTNNVKMSKKNVYHTPTLMDDLVINLDEDSQESTQSEQSNHQDIRDYYQIATQAHEGKITDRHTADVPGNNPSRVTFHNNDDLTLIDEGDSDEASVDDVYLMETQVLDNRTAEDKNETDKYIVATQIDTNSRESTDSEKSIKNKDQYEVDTQLDDDFELDDLPDLVDSDPYMVATQIDRIDDEDGSLSVDSTGQGTKNRPSSALKRPRSDSIGNDKDQSAPKSGDSVLPFKKPKLALSVKKPVVIEPQKLKSVAEKRASGVVTKTPSVDHKTSTPSTSSNKHDNIMMIDANHGDMWLSKKIHTSRTDGKSSKPVKRKRHESAEDILKSKVAAAKSRQKERMMQTIINPATIADKVRQKPVTSVPEFVDDVELPTNSQIVNQGLPLLNPMGILPKKTPHAYSGPSHRGKTSSASVTTTTVSIATGSTSTSSRPQPTTVTATTSSTVSISAASSLKMSETGKAMDKHVLKKDQHQKRKHEDDNSKDEKRHGKDKHRGKSEEKGSYKQADITKKIAQRTDRSQSKDNTQEKGNKQDKSKSYKGNDDHKGRHRHESGKEDHHEKDKNRRKSGSQSKENAERRENKTKGGINREKVASTSGGASTVTNKVPSGSQSEDNAKRRKNKTRGGISRENVASNSGGASTVTNKVPSGSQSKENAERRENMTKGGISRENVASSSGGASFVTNKVPSGSQSKENAERRENKTNDGISREIVSSTSGGASSVTKVQSVTSHIITSTTSVTRPTAHVSSAILLQKKPSGSQHPSNIPARTGPMTSVYRQQSNTAGQQTRTPFSLNQGNTPGKVVHGNKENMPPNMVDKNALLLWNDFLKVILKWTPDWFEEKDKMEKSGQKKIPPPPVTNDLRGHNEHQLFALIDRYLSYSDYSDRFMLPLLLHETWESCYNEWREGKSKSRCAPHNMMLSNMEATKNKSMAIYVLHGLVDERDRSRGNYSSEGDLVKLVVQGQMKVAGMKPMEYKMTGYIEKVTFSEFSVEKLCSHNQQIGKSRPRHAISMTMRILIRSRPFMPDTNCLVSVETESAIVNTRRQFNALAHLATNPLCPHLLFPTHNPTYTDTAPASIGLKSRAINSAVKISLLPDNLPRIILLQGPPGTGKSHTIIGIIKKIVQASNGQGRVCLCAPSHSAIDELLRRLVKHNRDNPGCEIRVVRLGKKCSPDIQHLLLDRQVQMNVLQAYKEKQVARLPASLQGERQSLGNKIRTLRGNLATAVDTFQRTKLKNDLRKLEREKDVIESKCAIDMATQAIELDTLIPLQYGSTKLVLVGDPEQLPPTVLSQAGIPSPVILLNTQYRMDPQIAHFPSNYVYEGRIKNDVSVLDRSACPLVPYLLYNIVEGQELFSQHSRELEHIEVSTVDAFQGREKHVIIMSCVRANTAKNIGFVGSRNRMNVALTRAKYAMYLGNDEWNAVISDARQRKKVVRVDESTVSYALQQSFKTPPTQGSGGSKGRNGN</sequence>
<dbReference type="InterPro" id="IPR047187">
    <property type="entry name" value="SF1_C_Upf1"/>
</dbReference>
<feature type="compositionally biased region" description="Polar residues" evidence="1">
    <location>
        <begin position="1154"/>
        <end position="1176"/>
    </location>
</feature>
<feature type="domain" description="DNA2/NAM7 helicase helicase" evidence="2">
    <location>
        <begin position="1619"/>
        <end position="1770"/>
    </location>
</feature>
<dbReference type="InterPro" id="IPR027417">
    <property type="entry name" value="P-loop_NTPase"/>
</dbReference>
<feature type="compositionally biased region" description="Basic and acidic residues" evidence="1">
    <location>
        <begin position="283"/>
        <end position="293"/>
    </location>
</feature>
<feature type="compositionally biased region" description="Polar residues" evidence="1">
    <location>
        <begin position="712"/>
        <end position="725"/>
    </location>
</feature>
<dbReference type="PANTHER" id="PTHR10887:SF495">
    <property type="entry name" value="HELICASE SENATAXIN ISOFORM X1-RELATED"/>
    <property type="match status" value="1"/>
</dbReference>
<feature type="region of interest" description="Disordered" evidence="1">
    <location>
        <begin position="1967"/>
        <end position="1988"/>
    </location>
</feature>
<evidence type="ECO:0000259" key="3">
    <source>
        <dbReference type="Pfam" id="PF13087"/>
    </source>
</evidence>
<feature type="region of interest" description="Disordered" evidence="1">
    <location>
        <begin position="367"/>
        <end position="386"/>
    </location>
</feature>
<feature type="compositionally biased region" description="Low complexity" evidence="1">
    <location>
        <begin position="1235"/>
        <end position="1247"/>
    </location>
</feature>
<feature type="region of interest" description="Disordered" evidence="1">
    <location>
        <begin position="582"/>
        <end position="602"/>
    </location>
</feature>
<evidence type="ECO:0000256" key="1">
    <source>
        <dbReference type="SAM" id="MobiDB-lite"/>
    </source>
</evidence>
<feature type="compositionally biased region" description="Polar residues" evidence="1">
    <location>
        <begin position="1967"/>
        <end position="1977"/>
    </location>
</feature>
<feature type="region of interest" description="Disordered" evidence="1">
    <location>
        <begin position="1"/>
        <end position="239"/>
    </location>
</feature>
<feature type="region of interest" description="Disordered" evidence="1">
    <location>
        <begin position="826"/>
        <end position="846"/>
    </location>
</feature>
<feature type="compositionally biased region" description="Acidic residues" evidence="1">
    <location>
        <begin position="77"/>
        <end position="90"/>
    </location>
</feature>
<feature type="region of interest" description="Disordered" evidence="1">
    <location>
        <begin position="918"/>
        <end position="1247"/>
    </location>
</feature>
<feature type="region of interest" description="Disordered" evidence="1">
    <location>
        <begin position="436"/>
        <end position="496"/>
    </location>
</feature>
<feature type="region of interest" description="Disordered" evidence="1">
    <location>
        <begin position="778"/>
        <end position="807"/>
    </location>
</feature>
<reference evidence="4" key="1">
    <citation type="submission" date="2022-11" db="EMBL/GenBank/DDBJ databases">
        <title>Centuries of genome instability and evolution in soft-shell clam transmissible cancer (bioRxiv).</title>
        <authorList>
            <person name="Hart S.F.M."/>
            <person name="Yonemitsu M.A."/>
            <person name="Giersch R.M."/>
            <person name="Beal B.F."/>
            <person name="Arriagada G."/>
            <person name="Davis B.W."/>
            <person name="Ostrander E.A."/>
            <person name="Goff S.P."/>
            <person name="Metzger M.J."/>
        </authorList>
    </citation>
    <scope>NUCLEOTIDE SEQUENCE</scope>
    <source>
        <strain evidence="4">MELC-2E11</strain>
        <tissue evidence="4">Siphon/mantle</tissue>
    </source>
</reference>
<dbReference type="PANTHER" id="PTHR10887">
    <property type="entry name" value="DNA2/NAM7 HELICASE FAMILY"/>
    <property type="match status" value="1"/>
</dbReference>
<evidence type="ECO:0000313" key="5">
    <source>
        <dbReference type="Proteomes" id="UP001164746"/>
    </source>
</evidence>